<dbReference type="GO" id="GO:0008113">
    <property type="term" value="F:peptide-methionine (S)-S-oxide reductase activity"/>
    <property type="evidence" value="ECO:0007669"/>
    <property type="project" value="UniProtKB-UniRule"/>
</dbReference>
<dbReference type="Pfam" id="PF01625">
    <property type="entry name" value="PMSR"/>
    <property type="match status" value="1"/>
</dbReference>
<dbReference type="Proteomes" id="UP000239462">
    <property type="component" value="Chromosome"/>
</dbReference>
<name>A0A2L1C9K1_METMI</name>
<dbReference type="InterPro" id="IPR050162">
    <property type="entry name" value="MsrA_MetSO_reductase"/>
</dbReference>
<evidence type="ECO:0000259" key="5">
    <source>
        <dbReference type="Pfam" id="PF01625"/>
    </source>
</evidence>
<dbReference type="SUPFAM" id="SSF55068">
    <property type="entry name" value="Peptide methionine sulfoxide reductase"/>
    <property type="match status" value="1"/>
</dbReference>
<comment type="catalytic activity">
    <reaction evidence="3 4">
        <text>[thioredoxin]-disulfide + L-methionine + H2O = L-methionine (S)-S-oxide + [thioredoxin]-dithiol</text>
        <dbReference type="Rhea" id="RHEA:19993"/>
        <dbReference type="Rhea" id="RHEA-COMP:10698"/>
        <dbReference type="Rhea" id="RHEA-COMP:10700"/>
        <dbReference type="ChEBI" id="CHEBI:15377"/>
        <dbReference type="ChEBI" id="CHEBI:29950"/>
        <dbReference type="ChEBI" id="CHEBI:50058"/>
        <dbReference type="ChEBI" id="CHEBI:57844"/>
        <dbReference type="ChEBI" id="CHEBI:58772"/>
        <dbReference type="EC" id="1.8.4.11"/>
    </reaction>
</comment>
<evidence type="ECO:0000256" key="2">
    <source>
        <dbReference type="ARBA" id="ARBA00047806"/>
    </source>
</evidence>
<dbReference type="GeneID" id="36101241"/>
<dbReference type="EMBL" id="CP026606">
    <property type="protein sequence ID" value="AVB75566.1"/>
    <property type="molecule type" value="Genomic_DNA"/>
</dbReference>
<reference evidence="8" key="1">
    <citation type="journal article" date="2018" name="Genome Announc.">
        <title>Complete Genome Sequence of the Methanococcus maripaludis Type Strain JJ (DSM 2067), a Model for Selenoprotein Synthesis in Archaea.</title>
        <authorList>
            <person name="Poehlein A."/>
            <person name="Heym D."/>
            <person name="Quitzke V."/>
            <person name="Fersch J."/>
            <person name="Daniel R."/>
            <person name="Rother M."/>
        </authorList>
    </citation>
    <scope>NUCLEOTIDE SEQUENCE [LARGE SCALE GENOMIC DNA]</scope>
    <source>
        <strain evidence="8">DSM 2067</strain>
    </source>
</reference>
<gene>
    <name evidence="4 6" type="primary">msrA</name>
    <name evidence="7" type="ORF">HNP96_000124</name>
    <name evidence="6" type="ORF">MMJJ_01470</name>
</gene>
<dbReference type="EC" id="1.8.4.11" evidence="4"/>
<dbReference type="EMBL" id="JACHED010000001">
    <property type="protein sequence ID" value="MBB6496103.1"/>
    <property type="molecule type" value="Genomic_DNA"/>
</dbReference>
<proteinExistence type="inferred from homology"/>
<dbReference type="InterPro" id="IPR036509">
    <property type="entry name" value="Met_Sox_Rdtase_MsrA_sf"/>
</dbReference>
<reference evidence="6" key="2">
    <citation type="submission" date="2018-02" db="EMBL/GenBank/DDBJ databases">
        <title>Complete genome sequence of the Methanococcus maripaludis type strain JJ (DSM 2067), a model for selenoprotein synthesis in Archaea.</title>
        <authorList>
            <person name="Poehlein A."/>
            <person name="Heym D."/>
            <person name="Quitzke V."/>
            <person name="Fersch J."/>
            <person name="Daniel R."/>
            <person name="Rother M."/>
        </authorList>
    </citation>
    <scope>NUCLEOTIDE SEQUENCE [LARGE SCALE GENOMIC DNA]</scope>
    <source>
        <strain evidence="6">DSM 2067</strain>
    </source>
</reference>
<dbReference type="InterPro" id="IPR002569">
    <property type="entry name" value="Met_Sox_Rdtase_MsrA_dom"/>
</dbReference>
<feature type="active site" evidence="4">
    <location>
        <position position="13"/>
    </location>
</feature>
<dbReference type="KEGG" id="mmad:MMJJ_01470"/>
<keyword evidence="1 4" id="KW-0560">Oxidoreductase</keyword>
<sequence length="157" mass="18199">MKNIKTIVFGMGCFWGAEEVFRKVNGVVSTEVGFMGGIIKNPTYGQVCRGKSGHIEVVKIDYEPEIISYDELLDLFWNNHNPTTPNKQGWDVGEQYSSYIFYFDDEQKLIAEKSLEKMQEHTDSKIVTNIKKAGNFYPAEEYHQKYFMKKNNSILNF</sequence>
<dbReference type="RefSeq" id="WP_104837239.1">
    <property type="nucleotide sequence ID" value="NZ_CP026606.1"/>
</dbReference>
<evidence type="ECO:0000313" key="9">
    <source>
        <dbReference type="Proteomes" id="UP000590564"/>
    </source>
</evidence>
<evidence type="ECO:0000256" key="1">
    <source>
        <dbReference type="ARBA" id="ARBA00023002"/>
    </source>
</evidence>
<reference evidence="7 9" key="3">
    <citation type="submission" date="2020-08" db="EMBL/GenBank/DDBJ databases">
        <title>Genomic Encyclopedia of Type Strains, Phase IV (KMG-V): Genome sequencing to study the core and pangenomes of soil and plant-associated prokaryotes.</title>
        <authorList>
            <person name="Whitman W."/>
        </authorList>
    </citation>
    <scope>NUCLEOTIDE SEQUENCE [LARGE SCALE GENOMIC DNA]</scope>
    <source>
        <strain evidence="7 9">D1</strain>
    </source>
</reference>
<comment type="catalytic activity">
    <reaction evidence="2 4">
        <text>L-methionyl-[protein] + [thioredoxin]-disulfide + H2O = L-methionyl-(S)-S-oxide-[protein] + [thioredoxin]-dithiol</text>
        <dbReference type="Rhea" id="RHEA:14217"/>
        <dbReference type="Rhea" id="RHEA-COMP:10698"/>
        <dbReference type="Rhea" id="RHEA-COMP:10700"/>
        <dbReference type="Rhea" id="RHEA-COMP:12313"/>
        <dbReference type="Rhea" id="RHEA-COMP:12315"/>
        <dbReference type="ChEBI" id="CHEBI:15377"/>
        <dbReference type="ChEBI" id="CHEBI:16044"/>
        <dbReference type="ChEBI" id="CHEBI:29950"/>
        <dbReference type="ChEBI" id="CHEBI:44120"/>
        <dbReference type="ChEBI" id="CHEBI:50058"/>
        <dbReference type="EC" id="1.8.4.11"/>
    </reaction>
</comment>
<dbReference type="Gene3D" id="3.30.1060.10">
    <property type="entry name" value="Peptide methionine sulphoxide reductase MsrA"/>
    <property type="match status" value="1"/>
</dbReference>
<organism evidence="6 8">
    <name type="scientific">Methanococcus maripaludis</name>
    <name type="common">Methanococcus deltae</name>
    <dbReference type="NCBI Taxonomy" id="39152"/>
    <lineage>
        <taxon>Archaea</taxon>
        <taxon>Methanobacteriati</taxon>
        <taxon>Methanobacteriota</taxon>
        <taxon>Methanomada group</taxon>
        <taxon>Methanococci</taxon>
        <taxon>Methanococcales</taxon>
        <taxon>Methanococcaceae</taxon>
        <taxon>Methanococcus</taxon>
    </lineage>
</organism>
<dbReference type="PANTHER" id="PTHR42799">
    <property type="entry name" value="MITOCHONDRIAL PEPTIDE METHIONINE SULFOXIDE REDUCTASE"/>
    <property type="match status" value="1"/>
</dbReference>
<dbReference type="NCBIfam" id="TIGR00401">
    <property type="entry name" value="msrA"/>
    <property type="match status" value="1"/>
</dbReference>
<comment type="function">
    <text evidence="4">Has an important function as a repair enzyme for proteins that have been inactivated by oxidation. Catalyzes the reversible oxidation-reduction of methionine sulfoxide in proteins to methionine.</text>
</comment>
<comment type="similarity">
    <text evidence="4">Belongs to the MsrA Met sulfoxide reductase family.</text>
</comment>
<evidence type="ECO:0000256" key="4">
    <source>
        <dbReference type="HAMAP-Rule" id="MF_01401"/>
    </source>
</evidence>
<protein>
    <recommendedName>
        <fullName evidence="4">Peptide methionine sulfoxide reductase MsrA</fullName>
        <shortName evidence="4">Protein-methionine-S-oxide reductase</shortName>
        <ecNumber evidence="4">1.8.4.11</ecNumber>
    </recommendedName>
    <alternativeName>
        <fullName evidence="4">Peptide-methionine (S)-S-oxide reductase</fullName>
        <shortName evidence="4">Peptide Met(O) reductase</shortName>
    </alternativeName>
</protein>
<dbReference type="GO" id="GO:0005737">
    <property type="term" value="C:cytoplasm"/>
    <property type="evidence" value="ECO:0007669"/>
    <property type="project" value="TreeGrafter"/>
</dbReference>
<dbReference type="GO" id="GO:0034599">
    <property type="term" value="P:cellular response to oxidative stress"/>
    <property type="evidence" value="ECO:0007669"/>
    <property type="project" value="TreeGrafter"/>
</dbReference>
<accession>A0A2L1C9K1</accession>
<evidence type="ECO:0000256" key="3">
    <source>
        <dbReference type="ARBA" id="ARBA00048782"/>
    </source>
</evidence>
<feature type="domain" description="Peptide methionine sulphoxide reductase MsrA" evidence="5">
    <location>
        <begin position="6"/>
        <end position="153"/>
    </location>
</feature>
<evidence type="ECO:0000313" key="6">
    <source>
        <dbReference type="EMBL" id="AVB75566.1"/>
    </source>
</evidence>
<dbReference type="PANTHER" id="PTHR42799:SF2">
    <property type="entry name" value="MITOCHONDRIAL PEPTIDE METHIONINE SULFOXIDE REDUCTASE"/>
    <property type="match status" value="1"/>
</dbReference>
<dbReference type="AlphaFoldDB" id="A0A2L1C9K1"/>
<evidence type="ECO:0000313" key="7">
    <source>
        <dbReference type="EMBL" id="MBB6496103.1"/>
    </source>
</evidence>
<evidence type="ECO:0000313" key="8">
    <source>
        <dbReference type="Proteomes" id="UP000239462"/>
    </source>
</evidence>
<dbReference type="Proteomes" id="UP000590564">
    <property type="component" value="Unassembled WGS sequence"/>
</dbReference>
<dbReference type="HAMAP" id="MF_01401">
    <property type="entry name" value="MsrA"/>
    <property type="match status" value="1"/>
</dbReference>